<protein>
    <submittedName>
        <fullName evidence="7">Precorrin-6y C5,15-methyltransferase (Decarboxylating) subunit CbiE</fullName>
    </submittedName>
</protein>
<dbReference type="EMBL" id="QZCG01000005">
    <property type="protein sequence ID" value="RJE85872.1"/>
    <property type="molecule type" value="Genomic_DNA"/>
</dbReference>
<accession>A0A418SY24</accession>
<evidence type="ECO:0000256" key="1">
    <source>
        <dbReference type="ARBA" id="ARBA00004953"/>
    </source>
</evidence>
<dbReference type="InterPro" id="IPR014008">
    <property type="entry name" value="Cbl_synth_MTase_CbiT"/>
</dbReference>
<comment type="pathway">
    <text evidence="1">Cofactor biosynthesis; adenosylcobalamin biosynthesis.</text>
</comment>
<dbReference type="SUPFAM" id="SSF53790">
    <property type="entry name" value="Tetrapyrrole methylase"/>
    <property type="match status" value="1"/>
</dbReference>
<gene>
    <name evidence="7" type="primary">cbiE</name>
    <name evidence="7" type="ORF">D3P04_08985</name>
</gene>
<dbReference type="InterPro" id="IPR012818">
    <property type="entry name" value="CbiE"/>
</dbReference>
<evidence type="ECO:0000256" key="4">
    <source>
        <dbReference type="ARBA" id="ARBA00022679"/>
    </source>
</evidence>
<dbReference type="NCBIfam" id="TIGR02467">
    <property type="entry name" value="CbiE"/>
    <property type="match status" value="1"/>
</dbReference>
<keyword evidence="3 7" id="KW-0489">Methyltransferase</keyword>
<evidence type="ECO:0000256" key="5">
    <source>
        <dbReference type="ARBA" id="ARBA00022691"/>
    </source>
</evidence>
<evidence type="ECO:0000256" key="2">
    <source>
        <dbReference type="ARBA" id="ARBA00022573"/>
    </source>
</evidence>
<dbReference type="InterPro" id="IPR006365">
    <property type="entry name" value="Cbl_synth_CobL"/>
</dbReference>
<dbReference type="InterPro" id="IPR035996">
    <property type="entry name" value="4pyrrol_Methylase_sf"/>
</dbReference>
<dbReference type="PANTHER" id="PTHR43182">
    <property type="entry name" value="COBALT-PRECORRIN-6B C(15)-METHYLTRANSFERASE (DECARBOXYLATING)"/>
    <property type="match status" value="1"/>
</dbReference>
<dbReference type="OrthoDB" id="9787825at2"/>
<keyword evidence="2" id="KW-0169">Cobalamin biosynthesis</keyword>
<keyword evidence="8" id="KW-1185">Reference proteome</keyword>
<sequence>MAEWLSIIGIGEDGVNGLSMTSLNALRLAEAVFGGPRHLAMIAHPDRREWPVPFSIEPVLAMRGRPVAVLTSGDPFWYGAGGALAQVLARDEWRAYPGISVFSLIAARMGWRIEETLCLGLHAAPIPRLRQELVPGRRAILTLRDGAAVQQLAAWLSAEGFGDSILTVMEYLGGPRERIREASADGLDFDDIGDLVAVALSVRGGGRVIPCAPGLPDDCFAHDGQITKRPVRALALSALAPRPGELLWDIGAGAGSVGIEWLLSHPSTRCIGIERDPARAQRAAGNAARLGMDRLEIRQGSAMELLPDLPDPDAIFIGGGADDPLMGALWQRLPAGCRIVAHAVTLETEALLTAWQAAKGGSLLRIDLSEAAPIGGRRGWKSSYPVTQWRVLR</sequence>
<evidence type="ECO:0000256" key="3">
    <source>
        <dbReference type="ARBA" id="ARBA00022603"/>
    </source>
</evidence>
<keyword evidence="5" id="KW-0949">S-adenosyl-L-methionine</keyword>
<dbReference type="InterPro" id="IPR050714">
    <property type="entry name" value="Cobalamin_biosynth_MTase"/>
</dbReference>
<dbReference type="CDD" id="cd11644">
    <property type="entry name" value="Precorrin-6Y-MT"/>
    <property type="match status" value="1"/>
</dbReference>
<dbReference type="GO" id="GO:0008276">
    <property type="term" value="F:protein methyltransferase activity"/>
    <property type="evidence" value="ECO:0007669"/>
    <property type="project" value="InterPro"/>
</dbReference>
<dbReference type="Gene3D" id="3.40.50.150">
    <property type="entry name" value="Vaccinia Virus protein VP39"/>
    <property type="match status" value="1"/>
</dbReference>
<dbReference type="InterPro" id="IPR014777">
    <property type="entry name" value="4pyrrole_Mease_sub1"/>
</dbReference>
<dbReference type="SUPFAM" id="SSF53335">
    <property type="entry name" value="S-adenosyl-L-methionine-dependent methyltransferases"/>
    <property type="match status" value="1"/>
</dbReference>
<dbReference type="PIRSF" id="PIRSF036428">
    <property type="entry name" value="CobL"/>
    <property type="match status" value="1"/>
</dbReference>
<evidence type="ECO:0000313" key="7">
    <source>
        <dbReference type="EMBL" id="RJE85872.1"/>
    </source>
</evidence>
<reference evidence="8" key="1">
    <citation type="submission" date="2018-09" db="EMBL/GenBank/DDBJ databases">
        <title>Acidovorax cavernicola nov. sp. isolated from Gruta de las Maravillas (Aracena, Spain).</title>
        <authorList>
            <person name="Jurado V."/>
            <person name="Gutierrez-Patricio S."/>
            <person name="Gonzalez-Pimentel J.L."/>
            <person name="Miller A.Z."/>
            <person name="Laiz L."/>
            <person name="Saiz-Jimenez C."/>
        </authorList>
    </citation>
    <scope>NUCLEOTIDE SEQUENCE [LARGE SCALE GENOMIC DNA]</scope>
    <source>
        <strain evidence="8">1011MAR3C25</strain>
    </source>
</reference>
<dbReference type="InterPro" id="IPR029063">
    <property type="entry name" value="SAM-dependent_MTases_sf"/>
</dbReference>
<organism evidence="7 8">
    <name type="scientific">Paracoccus onubensis</name>
    <dbReference type="NCBI Taxonomy" id="1675788"/>
    <lineage>
        <taxon>Bacteria</taxon>
        <taxon>Pseudomonadati</taxon>
        <taxon>Pseudomonadota</taxon>
        <taxon>Alphaproteobacteria</taxon>
        <taxon>Rhodobacterales</taxon>
        <taxon>Paracoccaceae</taxon>
        <taxon>Paracoccus</taxon>
    </lineage>
</organism>
<dbReference type="UniPathway" id="UPA00148"/>
<evidence type="ECO:0000313" key="8">
    <source>
        <dbReference type="Proteomes" id="UP000284202"/>
    </source>
</evidence>
<dbReference type="RefSeq" id="WP_119748010.1">
    <property type="nucleotide sequence ID" value="NZ_QZCG01000005.1"/>
</dbReference>
<proteinExistence type="predicted"/>
<dbReference type="PANTHER" id="PTHR43182:SF1">
    <property type="entry name" value="COBALT-PRECORRIN-7 C(5)-METHYLTRANSFERASE"/>
    <property type="match status" value="1"/>
</dbReference>
<name>A0A418SY24_9RHOB</name>
<dbReference type="Gene3D" id="3.40.1010.10">
    <property type="entry name" value="Cobalt-precorrin-4 Transmethylase, Domain 1"/>
    <property type="match status" value="1"/>
</dbReference>
<dbReference type="AlphaFoldDB" id="A0A418SY24"/>
<dbReference type="Pfam" id="PF00590">
    <property type="entry name" value="TP_methylase"/>
    <property type="match status" value="1"/>
</dbReference>
<dbReference type="Proteomes" id="UP000284202">
    <property type="component" value="Unassembled WGS sequence"/>
</dbReference>
<comment type="caution">
    <text evidence="7">The sequence shown here is derived from an EMBL/GenBank/DDBJ whole genome shotgun (WGS) entry which is preliminary data.</text>
</comment>
<dbReference type="GO" id="GO:0032259">
    <property type="term" value="P:methylation"/>
    <property type="evidence" value="ECO:0007669"/>
    <property type="project" value="UniProtKB-KW"/>
</dbReference>
<dbReference type="InterPro" id="IPR000878">
    <property type="entry name" value="4pyrrol_Mease"/>
</dbReference>
<feature type="domain" description="Tetrapyrrole methylase" evidence="6">
    <location>
        <begin position="5"/>
        <end position="185"/>
    </location>
</feature>
<keyword evidence="4 7" id="KW-0808">Transferase</keyword>
<dbReference type="GO" id="GO:0009236">
    <property type="term" value="P:cobalamin biosynthetic process"/>
    <property type="evidence" value="ECO:0007669"/>
    <property type="project" value="UniProtKB-UniPathway"/>
</dbReference>
<evidence type="ECO:0000259" key="6">
    <source>
        <dbReference type="Pfam" id="PF00590"/>
    </source>
</evidence>
<dbReference type="NCBIfam" id="TIGR02469">
    <property type="entry name" value="CbiT"/>
    <property type="match status" value="1"/>
</dbReference>